<proteinExistence type="predicted"/>
<dbReference type="Proteomes" id="UP000828941">
    <property type="component" value="Chromosome 5"/>
</dbReference>
<reference evidence="1 2" key="1">
    <citation type="journal article" date="2022" name="DNA Res.">
        <title>Chromosomal-level genome assembly of the orchid tree Bauhinia variegata (Leguminosae; Cercidoideae) supports the allotetraploid origin hypothesis of Bauhinia.</title>
        <authorList>
            <person name="Zhong Y."/>
            <person name="Chen Y."/>
            <person name="Zheng D."/>
            <person name="Pang J."/>
            <person name="Liu Y."/>
            <person name="Luo S."/>
            <person name="Meng S."/>
            <person name="Qian L."/>
            <person name="Wei D."/>
            <person name="Dai S."/>
            <person name="Zhou R."/>
        </authorList>
    </citation>
    <scope>NUCLEOTIDE SEQUENCE [LARGE SCALE GENOMIC DNA]</scope>
    <source>
        <strain evidence="1">BV-YZ2020</strain>
    </source>
</reference>
<protein>
    <submittedName>
        <fullName evidence="1">Uncharacterized protein</fullName>
    </submittedName>
</protein>
<organism evidence="1 2">
    <name type="scientific">Bauhinia variegata</name>
    <name type="common">Purple orchid tree</name>
    <name type="synonym">Phanera variegata</name>
    <dbReference type="NCBI Taxonomy" id="167791"/>
    <lineage>
        <taxon>Eukaryota</taxon>
        <taxon>Viridiplantae</taxon>
        <taxon>Streptophyta</taxon>
        <taxon>Embryophyta</taxon>
        <taxon>Tracheophyta</taxon>
        <taxon>Spermatophyta</taxon>
        <taxon>Magnoliopsida</taxon>
        <taxon>eudicotyledons</taxon>
        <taxon>Gunneridae</taxon>
        <taxon>Pentapetalae</taxon>
        <taxon>rosids</taxon>
        <taxon>fabids</taxon>
        <taxon>Fabales</taxon>
        <taxon>Fabaceae</taxon>
        <taxon>Cercidoideae</taxon>
        <taxon>Cercideae</taxon>
        <taxon>Bauhiniinae</taxon>
        <taxon>Bauhinia</taxon>
    </lineage>
</organism>
<keyword evidence="2" id="KW-1185">Reference proteome</keyword>
<sequence>MPCAFAVQWGALDCPSMAQSPHVWRYQILIDLVHSAAEKNGSDHLLVKSNHIWTVLSHHAPLVVSSLGPGFQLQIDMVVSIRE</sequence>
<comment type="caution">
    <text evidence="1">The sequence shown here is derived from an EMBL/GenBank/DDBJ whole genome shotgun (WGS) entry which is preliminary data.</text>
</comment>
<dbReference type="EMBL" id="CM039430">
    <property type="protein sequence ID" value="KAI4343416.1"/>
    <property type="molecule type" value="Genomic_DNA"/>
</dbReference>
<name>A0ACB9P4S9_BAUVA</name>
<gene>
    <name evidence="1" type="ORF">L6164_010766</name>
</gene>
<evidence type="ECO:0000313" key="2">
    <source>
        <dbReference type="Proteomes" id="UP000828941"/>
    </source>
</evidence>
<evidence type="ECO:0000313" key="1">
    <source>
        <dbReference type="EMBL" id="KAI4343416.1"/>
    </source>
</evidence>
<accession>A0ACB9P4S9</accession>